<dbReference type="InterPro" id="IPR036271">
    <property type="entry name" value="Tet_transcr_reg_TetR-rel_C_sf"/>
</dbReference>
<proteinExistence type="predicted"/>
<dbReference type="InterPro" id="IPR001647">
    <property type="entry name" value="HTH_TetR"/>
</dbReference>
<evidence type="ECO:0000313" key="4">
    <source>
        <dbReference type="EMBL" id="GEP73077.1"/>
    </source>
</evidence>
<comment type="caution">
    <text evidence="4">The sequence shown here is derived from an EMBL/GenBank/DDBJ whole genome shotgun (WGS) entry which is preliminary data.</text>
</comment>
<dbReference type="PRINTS" id="PR00455">
    <property type="entry name" value="HTHTETR"/>
</dbReference>
<dbReference type="Gene3D" id="1.10.357.10">
    <property type="entry name" value="Tetracycline Repressor, domain 2"/>
    <property type="match status" value="1"/>
</dbReference>
<sequence length="215" mass="24215">MANKNFTTLFSESLDQSDLSAKQQAVLRASLELFSQKGFDRTSTRDIADRAAVSEGTVYKQFKTKDGILKAILEPFIHQVLPKAVTEFIVDMSQSTTPTIDEFLEIAVKNRMQFALDNRQQLRILLQEITRDANLVSLISKEAVNIINSPLGNFIRKYQEDGQLVDWPLQRIIQYIFGTVLTYLLPKVLAGGELDIDKASKETVEFVMGGLKPTK</sequence>
<dbReference type="RefSeq" id="WP_056982130.1">
    <property type="nucleotide sequence ID" value="NZ_BKAM01000048.1"/>
</dbReference>
<name>A0A512PPG9_9LACO</name>
<dbReference type="SUPFAM" id="SSF46689">
    <property type="entry name" value="Homeodomain-like"/>
    <property type="match status" value="1"/>
</dbReference>
<dbReference type="PROSITE" id="PS50977">
    <property type="entry name" value="HTH_TETR_2"/>
    <property type="match status" value="1"/>
</dbReference>
<accession>A0A512PPG9</accession>
<dbReference type="PANTHER" id="PTHR30055:SF222">
    <property type="entry name" value="REGULATORY PROTEIN"/>
    <property type="match status" value="1"/>
</dbReference>
<dbReference type="OrthoDB" id="9780824at2"/>
<dbReference type="EMBL" id="BKAM01000048">
    <property type="protein sequence ID" value="GEP73077.1"/>
    <property type="molecule type" value="Genomic_DNA"/>
</dbReference>
<evidence type="ECO:0000256" key="2">
    <source>
        <dbReference type="PROSITE-ProRule" id="PRU00335"/>
    </source>
</evidence>
<evidence type="ECO:0000259" key="3">
    <source>
        <dbReference type="PROSITE" id="PS50977"/>
    </source>
</evidence>
<dbReference type="SUPFAM" id="SSF48498">
    <property type="entry name" value="Tetracyclin repressor-like, C-terminal domain"/>
    <property type="match status" value="1"/>
</dbReference>
<dbReference type="GO" id="GO:0003677">
    <property type="term" value="F:DNA binding"/>
    <property type="evidence" value="ECO:0007669"/>
    <property type="project" value="UniProtKB-UniRule"/>
</dbReference>
<evidence type="ECO:0000313" key="5">
    <source>
        <dbReference type="Proteomes" id="UP000321569"/>
    </source>
</evidence>
<dbReference type="InterPro" id="IPR050109">
    <property type="entry name" value="HTH-type_TetR-like_transc_reg"/>
</dbReference>
<dbReference type="AlphaFoldDB" id="A0A512PPG9"/>
<evidence type="ECO:0000256" key="1">
    <source>
        <dbReference type="ARBA" id="ARBA00023125"/>
    </source>
</evidence>
<keyword evidence="1 2" id="KW-0238">DNA-binding</keyword>
<dbReference type="Pfam" id="PF00440">
    <property type="entry name" value="TetR_N"/>
    <property type="match status" value="1"/>
</dbReference>
<dbReference type="PANTHER" id="PTHR30055">
    <property type="entry name" value="HTH-TYPE TRANSCRIPTIONAL REGULATOR RUTR"/>
    <property type="match status" value="1"/>
</dbReference>
<reference evidence="4 5" key="1">
    <citation type="submission" date="2019-07" db="EMBL/GenBank/DDBJ databases">
        <title>Whole genome shotgun sequence of Lactobacillus rapi NBRC 109618.</title>
        <authorList>
            <person name="Hosoyama A."/>
            <person name="Uohara A."/>
            <person name="Ohji S."/>
            <person name="Ichikawa N."/>
        </authorList>
    </citation>
    <scope>NUCLEOTIDE SEQUENCE [LARGE SCALE GENOMIC DNA]</scope>
    <source>
        <strain evidence="4 5">NBRC 109618</strain>
    </source>
</reference>
<protein>
    <submittedName>
        <fullName evidence="4">TetR family transcriptional regulator</fullName>
    </submittedName>
</protein>
<dbReference type="Proteomes" id="UP000321569">
    <property type="component" value="Unassembled WGS sequence"/>
</dbReference>
<dbReference type="InterPro" id="IPR009057">
    <property type="entry name" value="Homeodomain-like_sf"/>
</dbReference>
<organism evidence="4 5">
    <name type="scientific">Lentilactobacillus rapi</name>
    <dbReference type="NCBI Taxonomy" id="481723"/>
    <lineage>
        <taxon>Bacteria</taxon>
        <taxon>Bacillati</taxon>
        <taxon>Bacillota</taxon>
        <taxon>Bacilli</taxon>
        <taxon>Lactobacillales</taxon>
        <taxon>Lactobacillaceae</taxon>
        <taxon>Lentilactobacillus</taxon>
    </lineage>
</organism>
<dbReference type="STRING" id="1423795.FD12_GL002123"/>
<feature type="DNA-binding region" description="H-T-H motif" evidence="2">
    <location>
        <begin position="43"/>
        <end position="62"/>
    </location>
</feature>
<gene>
    <name evidence="4" type="ORF">LRA02_19450</name>
</gene>
<dbReference type="GO" id="GO:0006355">
    <property type="term" value="P:regulation of DNA-templated transcription"/>
    <property type="evidence" value="ECO:0007669"/>
    <property type="project" value="UniProtKB-ARBA"/>
</dbReference>
<feature type="domain" description="HTH tetR-type" evidence="3">
    <location>
        <begin position="20"/>
        <end position="80"/>
    </location>
</feature>